<organism evidence="22">
    <name type="scientific">mine drainage metagenome</name>
    <dbReference type="NCBI Taxonomy" id="410659"/>
    <lineage>
        <taxon>unclassified sequences</taxon>
        <taxon>metagenomes</taxon>
        <taxon>ecological metagenomes</taxon>
    </lineage>
</organism>
<dbReference type="Gene3D" id="3.50.30.30">
    <property type="match status" value="1"/>
</dbReference>
<dbReference type="GO" id="GO:0006508">
    <property type="term" value="P:proteolysis"/>
    <property type="evidence" value="ECO:0007669"/>
    <property type="project" value="UniProtKB-KW"/>
</dbReference>
<evidence type="ECO:0000259" key="21">
    <source>
        <dbReference type="Pfam" id="PF04389"/>
    </source>
</evidence>
<evidence type="ECO:0000256" key="16">
    <source>
        <dbReference type="ARBA" id="ARBA00023145"/>
    </source>
</evidence>
<evidence type="ECO:0000313" key="22">
    <source>
        <dbReference type="EMBL" id="CBI00533.1"/>
    </source>
</evidence>
<keyword evidence="6" id="KW-0964">Secreted</keyword>
<keyword evidence="11" id="KW-0378">Hydrolase</keyword>
<proteinExistence type="predicted"/>
<dbReference type="AlphaFoldDB" id="E6Q024"/>
<evidence type="ECO:0000256" key="4">
    <source>
        <dbReference type="ARBA" id="ARBA00004613"/>
    </source>
</evidence>
<evidence type="ECO:0000256" key="3">
    <source>
        <dbReference type="ARBA" id="ARBA00004555"/>
    </source>
</evidence>
<evidence type="ECO:0000256" key="20">
    <source>
        <dbReference type="ARBA" id="ARBA00033328"/>
    </source>
</evidence>
<evidence type="ECO:0000256" key="19">
    <source>
        <dbReference type="ARBA" id="ARBA00025833"/>
    </source>
</evidence>
<gene>
    <name evidence="22" type="ORF">CARN3_0076</name>
</gene>
<keyword evidence="12" id="KW-0256">Endoplasmic reticulum</keyword>
<evidence type="ECO:0000256" key="11">
    <source>
        <dbReference type="ARBA" id="ARBA00022801"/>
    </source>
</evidence>
<evidence type="ECO:0000256" key="7">
    <source>
        <dbReference type="ARBA" id="ARBA00022645"/>
    </source>
</evidence>
<keyword evidence="15" id="KW-0482">Metalloprotease</keyword>
<evidence type="ECO:0000256" key="5">
    <source>
        <dbReference type="ARBA" id="ARBA00014116"/>
    </source>
</evidence>
<evidence type="ECO:0000256" key="9">
    <source>
        <dbReference type="ARBA" id="ARBA00022723"/>
    </source>
</evidence>
<dbReference type="PANTHER" id="PTHR12053:SF3">
    <property type="entry name" value="CARBOXYPEPTIDASE Q"/>
    <property type="match status" value="1"/>
</dbReference>
<dbReference type="GO" id="GO:0004180">
    <property type="term" value="F:carboxypeptidase activity"/>
    <property type="evidence" value="ECO:0007669"/>
    <property type="project" value="UniProtKB-KW"/>
</dbReference>
<keyword evidence="9" id="KW-0479">Metal-binding</keyword>
<dbReference type="GO" id="GO:0005576">
    <property type="term" value="C:extracellular region"/>
    <property type="evidence" value="ECO:0007669"/>
    <property type="project" value="UniProtKB-SubCell"/>
</dbReference>
<evidence type="ECO:0000256" key="13">
    <source>
        <dbReference type="ARBA" id="ARBA00022833"/>
    </source>
</evidence>
<evidence type="ECO:0000256" key="10">
    <source>
        <dbReference type="ARBA" id="ARBA00022729"/>
    </source>
</evidence>
<name>E6Q024_9ZZZZ</name>
<dbReference type="InterPro" id="IPR039866">
    <property type="entry name" value="CPQ"/>
</dbReference>
<evidence type="ECO:0000256" key="18">
    <source>
        <dbReference type="ARBA" id="ARBA00023228"/>
    </source>
</evidence>
<keyword evidence="16" id="KW-0865">Zymogen</keyword>
<reference evidence="22" key="1">
    <citation type="submission" date="2009-10" db="EMBL/GenBank/DDBJ databases">
        <title>Diversity of trophic interactions inside an arsenic-rich microbial ecosystem.</title>
        <authorList>
            <person name="Bertin P.N."/>
            <person name="Heinrich-Salmeron A."/>
            <person name="Pelletier E."/>
            <person name="Goulhen-Chollet F."/>
            <person name="Arsene-Ploetze F."/>
            <person name="Gallien S."/>
            <person name="Calteau A."/>
            <person name="Vallenet D."/>
            <person name="Casiot C."/>
            <person name="Chane-Woon-Ming B."/>
            <person name="Giloteaux L."/>
            <person name="Barakat M."/>
            <person name="Bonnefoy V."/>
            <person name="Bruneel O."/>
            <person name="Chandler M."/>
            <person name="Cleiss J."/>
            <person name="Duran R."/>
            <person name="Elbaz-Poulichet F."/>
            <person name="Fonknechten N."/>
            <person name="Lauga B."/>
            <person name="Mornico D."/>
            <person name="Ortet P."/>
            <person name="Schaeffer C."/>
            <person name="Siguier P."/>
            <person name="Alexander Thil Smith A."/>
            <person name="Van Dorsselaer A."/>
            <person name="Weissenbach J."/>
            <person name="Medigue C."/>
            <person name="Le Paslier D."/>
        </authorList>
    </citation>
    <scope>NUCLEOTIDE SEQUENCE</scope>
</reference>
<dbReference type="EMBL" id="CABN01000149">
    <property type="protein sequence ID" value="CBI00533.1"/>
    <property type="molecule type" value="Genomic_DNA"/>
</dbReference>
<keyword evidence="18" id="KW-0458">Lysosome</keyword>
<keyword evidence="14" id="KW-0333">Golgi apparatus</keyword>
<dbReference type="InterPro" id="IPR007484">
    <property type="entry name" value="Peptidase_M28"/>
</dbReference>
<evidence type="ECO:0000256" key="1">
    <source>
        <dbReference type="ARBA" id="ARBA00004240"/>
    </source>
</evidence>
<keyword evidence="13" id="KW-0862">Zinc</keyword>
<evidence type="ECO:0000256" key="15">
    <source>
        <dbReference type="ARBA" id="ARBA00023049"/>
    </source>
</evidence>
<comment type="subunit">
    <text evidence="19">Homodimer. The monomeric form is inactive while the homodimer is active.</text>
</comment>
<evidence type="ECO:0000256" key="8">
    <source>
        <dbReference type="ARBA" id="ARBA00022670"/>
    </source>
</evidence>
<keyword evidence="17" id="KW-0325">Glycoprotein</keyword>
<evidence type="ECO:0000256" key="6">
    <source>
        <dbReference type="ARBA" id="ARBA00022525"/>
    </source>
</evidence>
<keyword evidence="8" id="KW-0645">Protease</keyword>
<comment type="subcellular location">
    <subcellularLocation>
        <location evidence="1">Endoplasmic reticulum</location>
    </subcellularLocation>
    <subcellularLocation>
        <location evidence="3">Golgi apparatus</location>
    </subcellularLocation>
    <subcellularLocation>
        <location evidence="2">Lysosome</location>
    </subcellularLocation>
    <subcellularLocation>
        <location evidence="4">Secreted</location>
    </subcellularLocation>
</comment>
<feature type="domain" description="Peptidase M28" evidence="21">
    <location>
        <begin position="240"/>
        <end position="422"/>
    </location>
</feature>
<evidence type="ECO:0000256" key="12">
    <source>
        <dbReference type="ARBA" id="ARBA00022824"/>
    </source>
</evidence>
<comment type="caution">
    <text evidence="22">The sequence shown here is derived from an EMBL/GenBank/DDBJ whole genome shotgun (WGS) entry which is preliminary data.</text>
</comment>
<evidence type="ECO:0000256" key="17">
    <source>
        <dbReference type="ARBA" id="ARBA00023180"/>
    </source>
</evidence>
<keyword evidence="7" id="KW-0121">Carboxypeptidase</keyword>
<dbReference type="PANTHER" id="PTHR12053">
    <property type="entry name" value="PROTEASE FAMILY M28 PLASMA GLUTAMATE CARBOXYPEPTIDASE-RELATED"/>
    <property type="match status" value="1"/>
</dbReference>
<evidence type="ECO:0000256" key="2">
    <source>
        <dbReference type="ARBA" id="ARBA00004371"/>
    </source>
</evidence>
<accession>E6Q024</accession>
<dbReference type="GO" id="GO:0005783">
    <property type="term" value="C:endoplasmic reticulum"/>
    <property type="evidence" value="ECO:0007669"/>
    <property type="project" value="UniProtKB-SubCell"/>
</dbReference>
<sequence>MTLSPETQSSLIRLGGQMMLAGKAYEYDRELADEIGPRLTGSANYVRATDWAVAEFTRLGLSNVHKEGWKIPATWEPETLATARMILPHEQRLHLESEGWSPSTPDGGVRGSVLYLADLRAESLKAAAGQIKGAIVLVDNASFNTVISKGFGVLFDALDQVGKDGAKAIILGIGTTNDAPSMIGVTNFVGSIANVPVGNLGKEDTLLLKRLLERGAVEHSPVEVEFSFKNRIHKNVTVNNVVAEIPGTDASGDYVLIGGHLDSWHPGTGAQDNGTGAATVVAVAEAIKASGLKPKRTIRFVLFGGEEEGTIGSIRYAQQHAGELSKCVGVFVTDTGAQAPKGWYDFGRADESDALNAIKPLLDSLGAGGVTTDGEYTFETDESAFLIKGVPAFVLWTPVDKYIQIHHKPSDTFDKVNQRDLNLGAATVGVTAYAFADAGNTLKHYSAKEVEDQLKAVNAYTEYQDMVAHKVL</sequence>
<dbReference type="GO" id="GO:0005764">
    <property type="term" value="C:lysosome"/>
    <property type="evidence" value="ECO:0007669"/>
    <property type="project" value="UniProtKB-SubCell"/>
</dbReference>
<dbReference type="GO" id="GO:0005794">
    <property type="term" value="C:Golgi apparatus"/>
    <property type="evidence" value="ECO:0007669"/>
    <property type="project" value="UniProtKB-SubCell"/>
</dbReference>
<dbReference type="Gene3D" id="3.40.630.10">
    <property type="entry name" value="Zn peptidases"/>
    <property type="match status" value="1"/>
</dbReference>
<keyword evidence="10" id="KW-0732">Signal</keyword>
<dbReference type="GO" id="GO:0046872">
    <property type="term" value="F:metal ion binding"/>
    <property type="evidence" value="ECO:0007669"/>
    <property type="project" value="UniProtKB-KW"/>
</dbReference>
<dbReference type="GO" id="GO:0070573">
    <property type="term" value="F:metallodipeptidase activity"/>
    <property type="evidence" value="ECO:0007669"/>
    <property type="project" value="InterPro"/>
</dbReference>
<dbReference type="Pfam" id="PF04389">
    <property type="entry name" value="Peptidase_M28"/>
    <property type="match status" value="1"/>
</dbReference>
<protein>
    <recommendedName>
        <fullName evidence="5">Carboxypeptidase Q</fullName>
    </recommendedName>
    <alternativeName>
        <fullName evidence="20">Plasma glutamate carboxypeptidase</fullName>
    </alternativeName>
</protein>
<dbReference type="SUPFAM" id="SSF53187">
    <property type="entry name" value="Zn-dependent exopeptidases"/>
    <property type="match status" value="1"/>
</dbReference>
<evidence type="ECO:0000256" key="14">
    <source>
        <dbReference type="ARBA" id="ARBA00023034"/>
    </source>
</evidence>